<feature type="signal peptide" evidence="2">
    <location>
        <begin position="1"/>
        <end position="20"/>
    </location>
</feature>
<organism evidence="3 4">
    <name type="scientific">Chryseobacterium endophyticum</name>
    <dbReference type="NCBI Taxonomy" id="1854762"/>
    <lineage>
        <taxon>Bacteria</taxon>
        <taxon>Pseudomonadati</taxon>
        <taxon>Bacteroidota</taxon>
        <taxon>Flavobacteriia</taxon>
        <taxon>Flavobacteriales</taxon>
        <taxon>Weeksellaceae</taxon>
        <taxon>Chryseobacterium group</taxon>
        <taxon>Chryseobacterium</taxon>
    </lineage>
</organism>
<protein>
    <submittedName>
        <fullName evidence="3">Uncharacterized protein</fullName>
    </submittedName>
</protein>
<name>A0AAU6WSA6_9FLAO</name>
<reference evidence="3 4" key="1">
    <citation type="submission" date="2024-04" db="EMBL/GenBank/DDBJ databases">
        <title>Genome sequencing and assembly of rice foliar adapted Chryseobacterium endophyticum OsEnb-ALM-A6.</title>
        <authorList>
            <person name="Kumar S."/>
            <person name="Javed M."/>
            <person name="Chouhan V."/>
            <person name="Charishma K."/>
            <person name="Patel A."/>
            <person name="Kumar M."/>
            <person name="Sahu K.P."/>
            <person name="Kumar A."/>
        </authorList>
    </citation>
    <scope>NUCLEOTIDE SEQUENCE [LARGE SCALE GENOMIC DNA]</scope>
    <source>
        <strain evidence="3 4">OsEnb-ALM-A6</strain>
    </source>
</reference>
<dbReference type="EMBL" id="CP154834">
    <property type="protein sequence ID" value="XAO75585.1"/>
    <property type="molecule type" value="Genomic_DNA"/>
</dbReference>
<sequence length="105" mass="10668">MNRKLHVMGIFLFSISWANAQVGINTQSPTAALHVVSKGNAATTQALKVHNSDGTNLLTINDDGTVTGSAASNLGGTGSGTNGKNALVKTTPKQPEPIAAPEGSK</sequence>
<gene>
    <name evidence="3" type="ORF">AAFP95_06705</name>
</gene>
<proteinExistence type="predicted"/>
<keyword evidence="4" id="KW-1185">Reference proteome</keyword>
<dbReference type="AlphaFoldDB" id="A0AAU6WSA6"/>
<evidence type="ECO:0000256" key="2">
    <source>
        <dbReference type="SAM" id="SignalP"/>
    </source>
</evidence>
<keyword evidence="2" id="KW-0732">Signal</keyword>
<accession>A0AAU6WSA6</accession>
<feature type="region of interest" description="Disordered" evidence="1">
    <location>
        <begin position="71"/>
        <end position="105"/>
    </location>
</feature>
<dbReference type="Proteomes" id="UP001463665">
    <property type="component" value="Chromosome"/>
</dbReference>
<evidence type="ECO:0000256" key="1">
    <source>
        <dbReference type="SAM" id="MobiDB-lite"/>
    </source>
</evidence>
<evidence type="ECO:0000313" key="4">
    <source>
        <dbReference type="Proteomes" id="UP001463665"/>
    </source>
</evidence>
<evidence type="ECO:0000313" key="3">
    <source>
        <dbReference type="EMBL" id="XAO75585.1"/>
    </source>
</evidence>
<dbReference type="RefSeq" id="WP_345767230.1">
    <property type="nucleotide sequence ID" value="NZ_CP154834.1"/>
</dbReference>
<feature type="chain" id="PRO_5043862427" evidence="2">
    <location>
        <begin position="21"/>
        <end position="105"/>
    </location>
</feature>